<sequence>MKGVFGDCQFTCFPDCQLALPPDSAKNQKKRIMRNPSLSLARVFSKSAGPRSG</sequence>
<dbReference type="AlphaFoldDB" id="A0A7S5YBP7"/>
<geneLocation type="plasmid" evidence="1">
    <name>pSE5369-VIM</name>
</geneLocation>
<organism evidence="1">
    <name type="scientific">Pseudomonas aeruginosa</name>
    <dbReference type="NCBI Taxonomy" id="287"/>
    <lineage>
        <taxon>Bacteria</taxon>
        <taxon>Pseudomonadati</taxon>
        <taxon>Pseudomonadota</taxon>
        <taxon>Gammaproteobacteria</taxon>
        <taxon>Pseudomonadales</taxon>
        <taxon>Pseudomonadaceae</taxon>
        <taxon>Pseudomonas</taxon>
    </lineage>
</organism>
<evidence type="ECO:0000313" key="1">
    <source>
        <dbReference type="EMBL" id="QLG05013.1"/>
    </source>
</evidence>
<keyword evidence="1" id="KW-0614">Plasmid</keyword>
<reference evidence="1" key="1">
    <citation type="submission" date="2019-12" db="EMBL/GenBank/DDBJ databases">
        <title>Compelete sequence of pSE5369-VIM.</title>
        <authorList>
            <person name="Zhou D."/>
        </authorList>
    </citation>
    <scope>NUCLEOTIDE SEQUENCE</scope>
    <source>
        <strain evidence="1">SE5369</strain>
        <plasmid evidence="1">pSE5369-VIM</plasmid>
    </source>
</reference>
<name>A0A7S5YBP7_PSEAI</name>
<protein>
    <submittedName>
        <fullName evidence="1">Uncharacterized protein</fullName>
    </submittedName>
</protein>
<proteinExistence type="predicted"/>
<dbReference type="EMBL" id="MN894888">
    <property type="protein sequence ID" value="QLG05013.1"/>
    <property type="molecule type" value="Genomic_DNA"/>
</dbReference>
<accession>A0A7S5YBP7</accession>